<dbReference type="SUPFAM" id="SSF52540">
    <property type="entry name" value="P-loop containing nucleoside triphosphate hydrolases"/>
    <property type="match status" value="2"/>
</dbReference>
<feature type="compositionally biased region" description="Basic and acidic residues" evidence="5">
    <location>
        <begin position="826"/>
        <end position="843"/>
    </location>
</feature>
<feature type="compositionally biased region" description="Basic and acidic residues" evidence="5">
    <location>
        <begin position="1377"/>
        <end position="1388"/>
    </location>
</feature>
<feature type="compositionally biased region" description="Acidic residues" evidence="5">
    <location>
        <begin position="768"/>
        <end position="785"/>
    </location>
</feature>
<dbReference type="GO" id="GO:0031490">
    <property type="term" value="F:chromatin DNA binding"/>
    <property type="evidence" value="ECO:0007669"/>
    <property type="project" value="TreeGrafter"/>
</dbReference>
<dbReference type="InterPro" id="IPR026937">
    <property type="entry name" value="SBNO_Helicase_C_dom"/>
</dbReference>
<keyword evidence="4" id="KW-0539">Nucleus</keyword>
<evidence type="ECO:0000313" key="10">
    <source>
        <dbReference type="Proteomes" id="UP000326759"/>
    </source>
</evidence>
<feature type="compositionally biased region" description="Acidic residues" evidence="5">
    <location>
        <begin position="19"/>
        <end position="32"/>
    </location>
</feature>
<comment type="caution">
    <text evidence="9">The sequence shown here is derived from an EMBL/GenBank/DDBJ whole genome shotgun (WGS) entry which is preliminary data.</text>
</comment>
<dbReference type="PANTHER" id="PTHR12706">
    <property type="entry name" value="STRAWBERRY NOTCH-RELATED"/>
    <property type="match status" value="1"/>
</dbReference>
<feature type="region of interest" description="Disordered" evidence="5">
    <location>
        <begin position="1475"/>
        <end position="1505"/>
    </location>
</feature>
<evidence type="ECO:0000256" key="4">
    <source>
        <dbReference type="ARBA" id="ARBA00023242"/>
    </source>
</evidence>
<organism evidence="9 10">
    <name type="scientific">Armadillidium nasatum</name>
    <dbReference type="NCBI Taxonomy" id="96803"/>
    <lineage>
        <taxon>Eukaryota</taxon>
        <taxon>Metazoa</taxon>
        <taxon>Ecdysozoa</taxon>
        <taxon>Arthropoda</taxon>
        <taxon>Crustacea</taxon>
        <taxon>Multicrustacea</taxon>
        <taxon>Malacostraca</taxon>
        <taxon>Eumalacostraca</taxon>
        <taxon>Peracarida</taxon>
        <taxon>Isopoda</taxon>
        <taxon>Oniscidea</taxon>
        <taxon>Crinocheta</taxon>
        <taxon>Armadillidiidae</taxon>
        <taxon>Armadillidium</taxon>
    </lineage>
</organism>
<feature type="compositionally biased region" description="Polar residues" evidence="5">
    <location>
        <begin position="72"/>
        <end position="83"/>
    </location>
</feature>
<dbReference type="Pfam" id="PF13871">
    <property type="entry name" value="Helicase_C_4"/>
    <property type="match status" value="1"/>
</dbReference>
<name>A0A5N5SI88_9CRUS</name>
<feature type="compositionally biased region" description="Acidic residues" evidence="5">
    <location>
        <begin position="1366"/>
        <end position="1376"/>
    </location>
</feature>
<feature type="domain" description="Strawberry notch AAA" evidence="7">
    <location>
        <begin position="290"/>
        <end position="595"/>
    </location>
</feature>
<evidence type="ECO:0000259" key="8">
    <source>
        <dbReference type="Pfam" id="PF25373"/>
    </source>
</evidence>
<dbReference type="InterPro" id="IPR027417">
    <property type="entry name" value="P-loop_NTPase"/>
</dbReference>
<evidence type="ECO:0000256" key="1">
    <source>
        <dbReference type="ARBA" id="ARBA00004123"/>
    </source>
</evidence>
<dbReference type="InterPro" id="IPR026741">
    <property type="entry name" value="SNO"/>
</dbReference>
<keyword evidence="10" id="KW-1185">Reference proteome</keyword>
<feature type="compositionally biased region" description="Basic residues" evidence="5">
    <location>
        <begin position="740"/>
        <end position="757"/>
    </location>
</feature>
<dbReference type="Proteomes" id="UP000326759">
    <property type="component" value="Unassembled WGS sequence"/>
</dbReference>
<feature type="domain" description="Strawberry notch helicase C" evidence="6">
    <location>
        <begin position="866"/>
        <end position="1140"/>
    </location>
</feature>
<gene>
    <name evidence="9" type="primary">SBNO1</name>
    <name evidence="9" type="ORF">Anas_06729</name>
</gene>
<evidence type="ECO:0000256" key="3">
    <source>
        <dbReference type="ARBA" id="ARBA00023054"/>
    </source>
</evidence>
<dbReference type="EMBL" id="SEYY01024844">
    <property type="protein sequence ID" value="KAB7493845.1"/>
    <property type="molecule type" value="Genomic_DNA"/>
</dbReference>
<feature type="compositionally biased region" description="Basic and acidic residues" evidence="5">
    <location>
        <begin position="758"/>
        <end position="767"/>
    </location>
</feature>
<evidence type="ECO:0000256" key="2">
    <source>
        <dbReference type="ARBA" id="ARBA00006992"/>
    </source>
</evidence>
<dbReference type="Gene3D" id="3.40.50.300">
    <property type="entry name" value="P-loop containing nucleotide triphosphate hydrolases"/>
    <property type="match status" value="2"/>
</dbReference>
<dbReference type="InterPro" id="IPR057332">
    <property type="entry name" value="SBNO_a/b_dom"/>
</dbReference>
<feature type="region of interest" description="Disordered" evidence="5">
    <location>
        <begin position="1"/>
        <end position="83"/>
    </location>
</feature>
<dbReference type="GO" id="GO:0005634">
    <property type="term" value="C:nucleus"/>
    <property type="evidence" value="ECO:0007669"/>
    <property type="project" value="UniProtKB-SubCell"/>
</dbReference>
<evidence type="ECO:0000313" key="9">
    <source>
        <dbReference type="EMBL" id="KAB7493845.1"/>
    </source>
</evidence>
<feature type="region of interest" description="Disordered" evidence="5">
    <location>
        <begin position="1415"/>
        <end position="1456"/>
    </location>
</feature>
<proteinExistence type="inferred from homology"/>
<evidence type="ECO:0000259" key="6">
    <source>
        <dbReference type="Pfam" id="PF13871"/>
    </source>
</evidence>
<dbReference type="OrthoDB" id="421838at2759"/>
<dbReference type="InterPro" id="IPR039187">
    <property type="entry name" value="SNO_AAA"/>
</dbReference>
<comment type="similarity">
    <text evidence="2">Belongs to the SBNO family.</text>
</comment>
<dbReference type="PANTHER" id="PTHR12706:SF30">
    <property type="entry name" value="PROTEIN STRAWBERRY NOTCH-RELATED"/>
    <property type="match status" value="1"/>
</dbReference>
<dbReference type="FunFam" id="3.40.50.300:FF:000282">
    <property type="entry name" value="Strawberry notch homolog 1 (Drosophila)"/>
    <property type="match status" value="1"/>
</dbReference>
<reference evidence="9 10" key="1">
    <citation type="journal article" date="2019" name="PLoS Biol.">
        <title>Sex chromosomes control vertical transmission of feminizing Wolbachia symbionts in an isopod.</title>
        <authorList>
            <person name="Becking T."/>
            <person name="Chebbi M.A."/>
            <person name="Giraud I."/>
            <person name="Moumen B."/>
            <person name="Laverre T."/>
            <person name="Caubet Y."/>
            <person name="Peccoud J."/>
            <person name="Gilbert C."/>
            <person name="Cordaux R."/>
        </authorList>
    </citation>
    <scope>NUCLEOTIDE SEQUENCE [LARGE SCALE GENOMIC DNA]</scope>
    <source>
        <strain evidence="9">ANa2</strain>
        <tissue evidence="9">Whole body excluding digestive tract and cuticle</tissue>
    </source>
</reference>
<feature type="region of interest" description="Disordered" evidence="5">
    <location>
        <begin position="1366"/>
        <end position="1396"/>
    </location>
</feature>
<dbReference type="Pfam" id="PF25373">
    <property type="entry name" value="SBNO"/>
    <property type="match status" value="1"/>
</dbReference>
<protein>
    <submittedName>
        <fullName evidence="9">Protein strawberry notch-like protein 1</fullName>
    </submittedName>
</protein>
<comment type="subcellular location">
    <subcellularLocation>
        <location evidence="1">Nucleus</location>
    </subcellularLocation>
</comment>
<feature type="compositionally biased region" description="Basic residues" evidence="5">
    <location>
        <begin position="808"/>
        <end position="825"/>
    </location>
</feature>
<dbReference type="GO" id="GO:0009967">
    <property type="term" value="P:positive regulation of signal transduction"/>
    <property type="evidence" value="ECO:0007669"/>
    <property type="project" value="UniProtKB-ARBA"/>
</dbReference>
<feature type="compositionally biased region" description="Basic and acidic residues" evidence="5">
    <location>
        <begin position="1431"/>
        <end position="1456"/>
    </location>
</feature>
<dbReference type="GO" id="GO:0006355">
    <property type="term" value="P:regulation of DNA-templated transcription"/>
    <property type="evidence" value="ECO:0007669"/>
    <property type="project" value="InterPro"/>
</dbReference>
<evidence type="ECO:0000256" key="5">
    <source>
        <dbReference type="SAM" id="MobiDB-lite"/>
    </source>
</evidence>
<dbReference type="GO" id="GO:0042393">
    <property type="term" value="F:histone binding"/>
    <property type="evidence" value="ECO:0007669"/>
    <property type="project" value="TreeGrafter"/>
</dbReference>
<keyword evidence="3" id="KW-0175">Coiled coil</keyword>
<feature type="compositionally biased region" description="Basic and acidic residues" evidence="5">
    <location>
        <begin position="1475"/>
        <end position="1504"/>
    </location>
</feature>
<accession>A0A5N5SI88</accession>
<evidence type="ECO:0000259" key="7">
    <source>
        <dbReference type="Pfam" id="PF13872"/>
    </source>
</evidence>
<sequence length="1566" mass="174609">MPRPSRSAARTAKYKDDSESSDSEEWDEEENPDNMNVPGGGTTLNVLKGDKEEPKKNVPTTSSGGSGTGTSLPNLTASTLQTNNNSNLKKDILSTALSSSGLDGMASLPTMGGVNHGLQNAAYQQRLMHHALSASKPTYPYGMQQYPQRVDPSVSMAGLGLAYNPALNSESFAGMGMLSAMGMMGGNPAFNQQTMMQALMGAGLRQGLDMSNPIIVQMMIQQMQQAMGITPTAAPQMQKLMGMYPGMGMSVNPLMLAQPAAEEVDDEDEDMGVAETFADYMPTKLKVGIKHPDPVVETASMSSVEPPDVWYEMSIPEDAMDSGKLSALQLESITYAAQQHEHFLPDGNRAGFLIGDGAGVGKGRTIAGIILENFIKDRKKSIWISVSNDLKYDAERDLKDIGAGHIPVHFLSKMKYAKINSDVNGNVRKGVMFATYSALIGESSIGQGKYKTRLKQILSWCGEDFEGCIVFDECHRAKNLCPVGSGKPTKTGMTVLELQNKLPKARVVYASATGASEPKNMAYMVRLGIWGKGTAFKEFLDFVSAVEKRGVGAMEIVAMDMKLRGMYIARQLSFHGVSFRIEEVPLDEDFKKMYDDAVKLWVDARQKFQEASELINAEKGMKKTMWGQFWSSHQRFFKYLCIGSKVEHAVRLSRDAVKTNRCVVIGLQSTGEARTLEQLEKDDGELTDFVSTAKGVLETLVEKHFPAPDRSRISKILGISETSKEFKEIMEEVTNNTSSRSKRKPVRQAAQKAKKRYKEATSDHDSDSDFDATDGSGGEDEDDYSSEVSSEFTGGSDFDDEEDVWGGSKRKRGRPAKPKSQKNGKKRQENGERPPPPPKDHVDRACQMKADLLKKVEALGRKLPPNTLDQLIDELGGPENVAEMTGRKGRVVQSDDGQISYESRSEHDVPLEILNIKEKERFMNGEKDIAIISEAASSGISLQSDRRVKNQRRRVHITLELPWSADRAIQQFGRTHRSNQVSAPEYVFLISELAGERRFASVVAKRLESLGALTHGDRRATESRDLSCFNIDNKYGRLALESAMKTMMGYEHPIVPPPEDYEGDFFADIQNALVGVGLILKEDSIHQLDKDYNNISKFLNRILGMPVELQNRFFNYFTDTLAAIISQAKRTGKYDLGILDLGIGGEGCRKTKTKSWISKHATGSAKTQLHTVLVERGMSWTEAQDKYAELTGELEGFYLSHQVRNSKKTAILAAMEPSQGNKKKEKNNRMFIVYRPNTGIQMKQEAYTDLKKKYKKVTPDEAVDHWEGQFKASSHTCSHAYWQGNCRRVNSGLECEIGLRRRTYHVLCGSVLNVWARVEDVLSSAPHSQAGKMQVVRLKTEDGFKLVGTLIPNNLVERLTTVLEENSTEMTEEEFKDESKDENSKDGEKCEDDDDDDDIQEIRVIRSVKKEKNIANDVSTKDSSSPRKKSRGELKVVIQDDKHQELKKEIKSEGKSEIRKELRVELKKDNRIEIKVKTKNNEEKESRKDKNEVKNEDVNIKTEDSEIEPLPKKIKLVKTEKEENNGEKIPDGEGVRKEFTLSKTGILKGKKIAIKVIEVRKPKDEK</sequence>
<feature type="domain" description="SBNO alpha/beta" evidence="8">
    <location>
        <begin position="1178"/>
        <end position="1300"/>
    </location>
</feature>
<dbReference type="Pfam" id="PF13872">
    <property type="entry name" value="AAA_34"/>
    <property type="match status" value="1"/>
</dbReference>
<feature type="region of interest" description="Disordered" evidence="5">
    <location>
        <begin position="731"/>
        <end position="843"/>
    </location>
</feature>